<accession>A0A9P8P455</accession>
<feature type="compositionally biased region" description="Basic residues" evidence="1">
    <location>
        <begin position="348"/>
        <end position="359"/>
    </location>
</feature>
<evidence type="ECO:0000256" key="1">
    <source>
        <dbReference type="SAM" id="MobiDB-lite"/>
    </source>
</evidence>
<evidence type="ECO:0000313" key="2">
    <source>
        <dbReference type="EMBL" id="KAH3664705.1"/>
    </source>
</evidence>
<sequence>MRNVRPDAFKVRGHHWSELVEPENVVVPAVVDLVVSLHVSGLVVDLLAIRVLVLDLVDLAWVLRVHKRADDIVDVVLREIVRCPRDGGDVDRVHRHDDIDIFVPRQRESVSDPAQHRAVRHKRAEARLVAEPQPRAADPVDDGLAVFLRVVDAVEEPPVEVRAQMRVIHVRLAQVGLVAAVGLKQVHFPLDVLQKQMVEKRVNNGVGFRLELFLNPLLHGVHDLLVLVNEILLGHLEVGHDFDLVVQLEEIRLVENKLVLAVDGLHGGVVVEQSGQFAHHIIDAHPVFVYPVNGHAAQTSLVADELGANRVDVSGPVARDRHMRDGIAFCQQHDRRLVEPGSDEMHASRRRRRREHVRRSKQDPAGLGELRARAVSDFERKWVPRVLRAFLVAEL</sequence>
<feature type="compositionally biased region" description="Basic and acidic residues" evidence="1">
    <location>
        <begin position="338"/>
        <end position="347"/>
    </location>
</feature>
<reference evidence="2" key="2">
    <citation type="submission" date="2021-01" db="EMBL/GenBank/DDBJ databases">
        <authorList>
            <person name="Schikora-Tamarit M.A."/>
        </authorList>
    </citation>
    <scope>NUCLEOTIDE SEQUENCE</scope>
    <source>
        <strain evidence="2">NCAIM Y.01608</strain>
    </source>
</reference>
<reference evidence="2" key="1">
    <citation type="journal article" date="2021" name="Open Biol.">
        <title>Shared evolutionary footprints suggest mitochondrial oxidative damage underlies multiple complex I losses in fungi.</title>
        <authorList>
            <person name="Schikora-Tamarit M.A."/>
            <person name="Marcet-Houben M."/>
            <person name="Nosek J."/>
            <person name="Gabaldon T."/>
        </authorList>
    </citation>
    <scope>NUCLEOTIDE SEQUENCE</scope>
    <source>
        <strain evidence="2">NCAIM Y.01608</strain>
    </source>
</reference>
<dbReference type="AlphaFoldDB" id="A0A9P8P455"/>
<evidence type="ECO:0000313" key="3">
    <source>
        <dbReference type="Proteomes" id="UP000788993"/>
    </source>
</evidence>
<protein>
    <submittedName>
        <fullName evidence="2">Uncharacterized protein</fullName>
    </submittedName>
</protein>
<dbReference type="EMBL" id="JAEUBD010001178">
    <property type="protein sequence ID" value="KAH3664705.1"/>
    <property type="molecule type" value="Genomic_DNA"/>
</dbReference>
<organism evidence="2 3">
    <name type="scientific">Ogataea polymorpha</name>
    <dbReference type="NCBI Taxonomy" id="460523"/>
    <lineage>
        <taxon>Eukaryota</taxon>
        <taxon>Fungi</taxon>
        <taxon>Dikarya</taxon>
        <taxon>Ascomycota</taxon>
        <taxon>Saccharomycotina</taxon>
        <taxon>Pichiomycetes</taxon>
        <taxon>Pichiales</taxon>
        <taxon>Pichiaceae</taxon>
        <taxon>Ogataea</taxon>
    </lineage>
</organism>
<comment type="caution">
    <text evidence="2">The sequence shown here is derived from an EMBL/GenBank/DDBJ whole genome shotgun (WGS) entry which is preliminary data.</text>
</comment>
<name>A0A9P8P455_9ASCO</name>
<dbReference type="Proteomes" id="UP000788993">
    <property type="component" value="Unassembled WGS sequence"/>
</dbReference>
<gene>
    <name evidence="2" type="ORF">OGATHE_003520</name>
</gene>
<proteinExistence type="predicted"/>
<feature type="region of interest" description="Disordered" evidence="1">
    <location>
        <begin position="338"/>
        <end position="365"/>
    </location>
</feature>
<keyword evidence="3" id="KW-1185">Reference proteome</keyword>